<accession>A0A7S2ZQF4</accession>
<keyword evidence="2" id="KW-1133">Transmembrane helix</keyword>
<evidence type="ECO:0000256" key="2">
    <source>
        <dbReference type="SAM" id="Phobius"/>
    </source>
</evidence>
<sequence>MEQVRSSVGWFEEWIHRKILVGLLRRRASRHASYPFLLLLLDLLYMISITTVAIVLQSAYVGFYVTMVCIRAIDLATILILNMPWGLLSIVQLILSSAVLGLTLHEVFIAVDGSAEKRNVVVSFVLIAIAVCLELLVLFVVLSKQWSATLEVENHMASLRDLRDLANIVSSASEEEQTEEEAAAWKETVFYLAIGPEQNDVQLGVPTDSAILKRFDNGTTSPIPTSAADAEEPLPNEV</sequence>
<reference evidence="3" key="1">
    <citation type="submission" date="2021-01" db="EMBL/GenBank/DDBJ databases">
        <authorList>
            <person name="Corre E."/>
            <person name="Pelletier E."/>
            <person name="Niang G."/>
            <person name="Scheremetjew M."/>
            <person name="Finn R."/>
            <person name="Kale V."/>
            <person name="Holt S."/>
            <person name="Cochrane G."/>
            <person name="Meng A."/>
            <person name="Brown T."/>
            <person name="Cohen L."/>
        </authorList>
    </citation>
    <scope>NUCLEOTIDE SEQUENCE</scope>
    <source>
        <strain evidence="3">CCMP 769</strain>
    </source>
</reference>
<dbReference type="EMBL" id="HBHW01020368">
    <property type="protein sequence ID" value="CAE0047847.1"/>
    <property type="molecule type" value="Transcribed_RNA"/>
</dbReference>
<keyword evidence="2" id="KW-0472">Membrane</keyword>
<evidence type="ECO:0000313" key="3">
    <source>
        <dbReference type="EMBL" id="CAE0047847.1"/>
    </source>
</evidence>
<gene>
    <name evidence="3" type="ORF">RMAR00112_LOCUS15828</name>
</gene>
<feature type="region of interest" description="Disordered" evidence="1">
    <location>
        <begin position="216"/>
        <end position="238"/>
    </location>
</feature>
<evidence type="ECO:0000256" key="1">
    <source>
        <dbReference type="SAM" id="MobiDB-lite"/>
    </source>
</evidence>
<feature type="transmembrane region" description="Helical" evidence="2">
    <location>
        <begin position="120"/>
        <end position="142"/>
    </location>
</feature>
<organism evidence="3">
    <name type="scientific">Rhodosorus marinus</name>
    <dbReference type="NCBI Taxonomy" id="101924"/>
    <lineage>
        <taxon>Eukaryota</taxon>
        <taxon>Rhodophyta</taxon>
        <taxon>Stylonematophyceae</taxon>
        <taxon>Stylonematales</taxon>
        <taxon>Stylonemataceae</taxon>
        <taxon>Rhodosorus</taxon>
    </lineage>
</organism>
<keyword evidence="2" id="KW-0812">Transmembrane</keyword>
<proteinExistence type="predicted"/>
<dbReference type="AlphaFoldDB" id="A0A7S2ZQF4"/>
<feature type="transmembrane region" description="Helical" evidence="2">
    <location>
        <begin position="88"/>
        <end position="108"/>
    </location>
</feature>
<feature type="compositionally biased region" description="Acidic residues" evidence="1">
    <location>
        <begin position="229"/>
        <end position="238"/>
    </location>
</feature>
<protein>
    <submittedName>
        <fullName evidence="3">Uncharacterized protein</fullName>
    </submittedName>
</protein>
<name>A0A7S2ZQF4_9RHOD</name>
<feature type="transmembrane region" description="Helical" evidence="2">
    <location>
        <begin position="34"/>
        <end position="55"/>
    </location>
</feature>